<keyword evidence="3 8" id="KW-0645">Protease</keyword>
<dbReference type="PANTHER" id="PTHR43399">
    <property type="entry name" value="SUBTILISIN-RELATED"/>
    <property type="match status" value="1"/>
</dbReference>
<dbReference type="Proteomes" id="UP000677228">
    <property type="component" value="Unassembled WGS sequence"/>
</dbReference>
<comment type="caution">
    <text evidence="14">The sequence shown here is derived from an EMBL/GenBank/DDBJ whole genome shotgun (WGS) entry which is preliminary data.</text>
</comment>
<protein>
    <submittedName>
        <fullName evidence="14">Uncharacterized protein</fullName>
    </submittedName>
</protein>
<dbReference type="InterPro" id="IPR010435">
    <property type="entry name" value="C5a/SBT2-like_Fn3"/>
</dbReference>
<proteinExistence type="inferred from homology"/>
<feature type="active site" description="Charge relay system" evidence="7 8">
    <location>
        <position position="130"/>
    </location>
</feature>
<dbReference type="InterPro" id="IPR034187">
    <property type="entry name" value="Peptidases_S8_5"/>
</dbReference>
<evidence type="ECO:0000256" key="2">
    <source>
        <dbReference type="ARBA" id="ARBA00022525"/>
    </source>
</evidence>
<dbReference type="InterPro" id="IPR003137">
    <property type="entry name" value="PA_domain"/>
</dbReference>
<reference evidence="14" key="1">
    <citation type="submission" date="2021-02" db="EMBL/GenBank/DDBJ databases">
        <authorList>
            <person name="Nowell W R."/>
        </authorList>
    </citation>
    <scope>NUCLEOTIDE SEQUENCE</scope>
</reference>
<dbReference type="InterPro" id="IPR051048">
    <property type="entry name" value="Peptidase_S8/S53_subtilisin"/>
</dbReference>
<dbReference type="EMBL" id="CAJNOK010023687">
    <property type="protein sequence ID" value="CAF1366250.1"/>
    <property type="molecule type" value="Genomic_DNA"/>
</dbReference>
<dbReference type="PROSITE" id="PS00136">
    <property type="entry name" value="SUBTILASE_ASP"/>
    <property type="match status" value="1"/>
</dbReference>
<dbReference type="SUPFAM" id="SSF52743">
    <property type="entry name" value="Subtilisin-like"/>
    <property type="match status" value="1"/>
</dbReference>
<evidence type="ECO:0000256" key="6">
    <source>
        <dbReference type="ARBA" id="ARBA00022825"/>
    </source>
</evidence>
<dbReference type="Pfam" id="PF00082">
    <property type="entry name" value="Peptidase_S8"/>
    <property type="match status" value="1"/>
</dbReference>
<feature type="domain" description="C5a peptidase/Subtilisin-like protease SBT2-like Fn3-like" evidence="12">
    <location>
        <begin position="516"/>
        <end position="630"/>
    </location>
</feature>
<feature type="active site" description="Charge relay system" evidence="7 8">
    <location>
        <position position="435"/>
    </location>
</feature>
<comment type="similarity">
    <text evidence="1 8 9">Belongs to the peptidase S8 family.</text>
</comment>
<feature type="domain" description="Peptidase S8/S53" evidence="10">
    <location>
        <begin position="66"/>
        <end position="458"/>
    </location>
</feature>
<dbReference type="Pfam" id="PF02225">
    <property type="entry name" value="PA"/>
    <property type="match status" value="1"/>
</dbReference>
<evidence type="ECO:0000313" key="14">
    <source>
        <dbReference type="EMBL" id="CAF4175617.1"/>
    </source>
</evidence>
<dbReference type="PROSITE" id="PS00137">
    <property type="entry name" value="SUBTILASE_HIS"/>
    <property type="match status" value="1"/>
</dbReference>
<dbReference type="Pfam" id="PF06280">
    <property type="entry name" value="fn3_5"/>
    <property type="match status" value="1"/>
</dbReference>
<dbReference type="GO" id="GO:0004252">
    <property type="term" value="F:serine-type endopeptidase activity"/>
    <property type="evidence" value="ECO:0007669"/>
    <property type="project" value="UniProtKB-UniRule"/>
</dbReference>
<evidence type="ECO:0000313" key="15">
    <source>
        <dbReference type="Proteomes" id="UP000682733"/>
    </source>
</evidence>
<dbReference type="InterPro" id="IPR000209">
    <property type="entry name" value="Peptidase_S8/S53_dom"/>
</dbReference>
<dbReference type="InterPro" id="IPR023827">
    <property type="entry name" value="Peptidase_S8_Asp-AS"/>
</dbReference>
<evidence type="ECO:0000256" key="3">
    <source>
        <dbReference type="ARBA" id="ARBA00022670"/>
    </source>
</evidence>
<dbReference type="PROSITE" id="PS51892">
    <property type="entry name" value="SUBTILASE"/>
    <property type="match status" value="1"/>
</dbReference>
<dbReference type="Proteomes" id="UP000682733">
    <property type="component" value="Unassembled WGS sequence"/>
</dbReference>
<feature type="domain" description="PA" evidence="11">
    <location>
        <begin position="289"/>
        <end position="366"/>
    </location>
</feature>
<dbReference type="InterPro" id="IPR022398">
    <property type="entry name" value="Peptidase_S8_His-AS"/>
</dbReference>
<dbReference type="SUPFAM" id="SSF52025">
    <property type="entry name" value="PA domain"/>
    <property type="match status" value="1"/>
</dbReference>
<dbReference type="AlphaFoldDB" id="A0A8S2RR49"/>
<gene>
    <name evidence="13" type="ORF">OVA965_LOCUS31461</name>
    <name evidence="14" type="ORF">TMI583_LOCUS32288</name>
</gene>
<evidence type="ECO:0000256" key="1">
    <source>
        <dbReference type="ARBA" id="ARBA00011073"/>
    </source>
</evidence>
<keyword evidence="6 8" id="KW-0720">Serine protease</keyword>
<evidence type="ECO:0000259" key="10">
    <source>
        <dbReference type="Pfam" id="PF00082"/>
    </source>
</evidence>
<dbReference type="CDD" id="cd07489">
    <property type="entry name" value="Peptidases_S8_5"/>
    <property type="match status" value="1"/>
</dbReference>
<accession>A0A8S2RR49</accession>
<keyword evidence="5 8" id="KW-0378">Hydrolase</keyword>
<organism evidence="14 15">
    <name type="scientific">Didymodactylos carnosus</name>
    <dbReference type="NCBI Taxonomy" id="1234261"/>
    <lineage>
        <taxon>Eukaryota</taxon>
        <taxon>Metazoa</taxon>
        <taxon>Spiralia</taxon>
        <taxon>Gnathifera</taxon>
        <taxon>Rotifera</taxon>
        <taxon>Eurotatoria</taxon>
        <taxon>Bdelloidea</taxon>
        <taxon>Philodinida</taxon>
        <taxon>Philodinidae</taxon>
        <taxon>Didymodactylos</taxon>
    </lineage>
</organism>
<dbReference type="PRINTS" id="PR00723">
    <property type="entry name" value="SUBTILISIN"/>
</dbReference>
<evidence type="ECO:0000256" key="9">
    <source>
        <dbReference type="RuleBase" id="RU003355"/>
    </source>
</evidence>
<dbReference type="EMBL" id="CAJOBA010045344">
    <property type="protein sequence ID" value="CAF4175617.1"/>
    <property type="molecule type" value="Genomic_DNA"/>
</dbReference>
<evidence type="ECO:0000313" key="13">
    <source>
        <dbReference type="EMBL" id="CAF1366250.1"/>
    </source>
</evidence>
<dbReference type="InterPro" id="IPR015500">
    <property type="entry name" value="Peptidase_S8_subtilisin-rel"/>
</dbReference>
<dbReference type="GO" id="GO:0016020">
    <property type="term" value="C:membrane"/>
    <property type="evidence" value="ECO:0007669"/>
    <property type="project" value="InterPro"/>
</dbReference>
<evidence type="ECO:0000256" key="4">
    <source>
        <dbReference type="ARBA" id="ARBA00022729"/>
    </source>
</evidence>
<dbReference type="InterPro" id="IPR046450">
    <property type="entry name" value="PA_dom_sf"/>
</dbReference>
<dbReference type="PROSITE" id="PS00138">
    <property type="entry name" value="SUBTILASE_SER"/>
    <property type="match status" value="1"/>
</dbReference>
<sequence length="777" mass="84834">MALQVHNPASLQHIKNHFDIASMWPIRLISQTDVKRKKNAVTYDSYSSFFHNITQVDQVHRLGYNGSGIKIGIIDTGVDYTHPALGKCFGKGCKIAYGYDLVGDDYTGKNTPIPDSDPYDNCSNSSVTGHGTHVAGIIGALAANITGVAYGSTLGMWRVFGCFGISADDVVIEALIQAYEAGMDIINLSLGELASWQEDPVAIIASRIAQTGVLIVAANGNIGLQGISSGDNLASGNNVVAVASFDNAYSVKRGFILNNITYGYISANPQLKFPITKIAPTANSTHFLADACNGTKIKRSKIKGLIALVRRGECTFFEKALNVQKMGAIGILIYVRANETEPEPIPLSDDIKIPCAMISNSAGVAILNSKHPKGYFRDDIFIYTPISTSGTVTDFSSLGPLNELQLKPDIGGIGGSVYSTLPHYLGLYGTLSGTSMATPYISGAFALYLQAKGMNRKTNHKPMAVIKKFQNFAKYASISNNQTASIIDTPLRQGAGLVQVGDAIFENSHVTPGKLSFNDSEHIQLRYKLTVKNDWETTITYTFSNIAAATVKPYNVTLQQYIPLQPILYDSSGLKAKLTFFPQKLSIKAKGYRHVLVKVKPPELNLKDHQIYGGYIQITPDKGKSLHVPYIGEVGNRRELPILNHSYSITYNTSYPLLTDLANNVIDQKELYIFNRSDSTTQPTIKVPLLTGTAALNIYILNKNNKNVGLMLTRAYLPRDSYSFTWDGKVTHSITTVPAAVQNGVYKMKLSVLKIFGNRGNRCDYETWISPTIQVLN</sequence>
<evidence type="ECO:0000256" key="5">
    <source>
        <dbReference type="ARBA" id="ARBA00022801"/>
    </source>
</evidence>
<evidence type="ECO:0000256" key="8">
    <source>
        <dbReference type="PROSITE-ProRule" id="PRU01240"/>
    </source>
</evidence>
<keyword evidence="2" id="KW-0964">Secreted</keyword>
<evidence type="ECO:0000259" key="11">
    <source>
        <dbReference type="Pfam" id="PF02225"/>
    </source>
</evidence>
<evidence type="ECO:0000256" key="7">
    <source>
        <dbReference type="PIRSR" id="PIRSR615500-1"/>
    </source>
</evidence>
<keyword evidence="4" id="KW-0732">Signal</keyword>
<evidence type="ECO:0000259" key="12">
    <source>
        <dbReference type="Pfam" id="PF06280"/>
    </source>
</evidence>
<dbReference type="Gene3D" id="3.40.50.200">
    <property type="entry name" value="Peptidase S8/S53 domain"/>
    <property type="match status" value="1"/>
</dbReference>
<dbReference type="InterPro" id="IPR036852">
    <property type="entry name" value="Peptidase_S8/S53_dom_sf"/>
</dbReference>
<dbReference type="GO" id="GO:0006508">
    <property type="term" value="P:proteolysis"/>
    <property type="evidence" value="ECO:0007669"/>
    <property type="project" value="UniProtKB-KW"/>
</dbReference>
<dbReference type="InterPro" id="IPR023828">
    <property type="entry name" value="Peptidase_S8_Ser-AS"/>
</dbReference>
<dbReference type="PANTHER" id="PTHR43399:SF4">
    <property type="entry name" value="CELL WALL-ASSOCIATED PROTEASE"/>
    <property type="match status" value="1"/>
</dbReference>
<name>A0A8S2RR49_9BILA</name>
<feature type="active site" description="Charge relay system" evidence="7 8">
    <location>
        <position position="75"/>
    </location>
</feature>
<dbReference type="Gene3D" id="3.50.30.30">
    <property type="match status" value="1"/>
</dbReference>